<dbReference type="eggNOG" id="COG0014">
    <property type="taxonomic scope" value="Bacteria"/>
</dbReference>
<dbReference type="InterPro" id="IPR016163">
    <property type="entry name" value="Ald_DH_C"/>
</dbReference>
<dbReference type="SUPFAM" id="SSF53720">
    <property type="entry name" value="ALDH-like"/>
    <property type="match status" value="1"/>
</dbReference>
<comment type="subcellular location">
    <subcellularLocation>
        <location evidence="7">Cytoplasm</location>
    </subcellularLocation>
</comment>
<dbReference type="EMBL" id="CP003587">
    <property type="protein sequence ID" value="AGY58885.1"/>
    <property type="molecule type" value="Genomic_DNA"/>
</dbReference>
<dbReference type="UniPathway" id="UPA00098">
    <property type="reaction ID" value="UER00360"/>
</dbReference>
<dbReference type="PANTHER" id="PTHR11063:SF8">
    <property type="entry name" value="DELTA-1-PYRROLINE-5-CARBOXYLATE SYNTHASE"/>
    <property type="match status" value="1"/>
</dbReference>
<name>U5QMK8_GLOK1</name>
<dbReference type="GO" id="GO:0055129">
    <property type="term" value="P:L-proline biosynthetic process"/>
    <property type="evidence" value="ECO:0007669"/>
    <property type="project" value="UniProtKB-UniRule"/>
</dbReference>
<evidence type="ECO:0000256" key="5">
    <source>
        <dbReference type="ARBA" id="ARBA00023002"/>
    </source>
</evidence>
<keyword evidence="5 7" id="KW-0560">Oxidoreductase</keyword>
<dbReference type="PIRSF" id="PIRSF000151">
    <property type="entry name" value="GPR"/>
    <property type="match status" value="1"/>
</dbReference>
<dbReference type="HOGENOM" id="CLU_030231_0_0_3"/>
<evidence type="ECO:0000259" key="8">
    <source>
        <dbReference type="Pfam" id="PF00171"/>
    </source>
</evidence>
<organism evidence="9 10">
    <name type="scientific">Gloeobacter kilaueensis (strain ATCC BAA-2537 / CCAP 1431/1 / ULC 316 / JS1)</name>
    <dbReference type="NCBI Taxonomy" id="1183438"/>
    <lineage>
        <taxon>Bacteria</taxon>
        <taxon>Bacillati</taxon>
        <taxon>Cyanobacteriota</taxon>
        <taxon>Cyanophyceae</taxon>
        <taxon>Gloeobacterales</taxon>
        <taxon>Gloeobacteraceae</taxon>
        <taxon>Gloeobacter</taxon>
    </lineage>
</organism>
<evidence type="ECO:0000256" key="1">
    <source>
        <dbReference type="ARBA" id="ARBA00004985"/>
    </source>
</evidence>
<evidence type="ECO:0000313" key="10">
    <source>
        <dbReference type="Proteomes" id="UP000017396"/>
    </source>
</evidence>
<evidence type="ECO:0000256" key="7">
    <source>
        <dbReference type="HAMAP-Rule" id="MF_00412"/>
    </source>
</evidence>
<dbReference type="AlphaFoldDB" id="U5QMK8"/>
<dbReference type="Gene3D" id="3.40.605.10">
    <property type="entry name" value="Aldehyde Dehydrogenase, Chain A, domain 1"/>
    <property type="match status" value="1"/>
</dbReference>
<sequence>MESSLYDTLKTTALGAQRAAQLLGQLTTATKDRALRAMAKALRTSQSEILEANTADLELGRQMGLSESLLDRLKLTPQRLEGMAQSLEQIAALKDPVGEIVSGWQHPDGMEIKRVRVPLGVIGIIYEARPNVTCDAVGLCLKSGNSVLLKGGKEAEHSNQAISLVLQQAAYENGIPEHSIEQLPGDRAVVDVLIRLHPYLALVIPRGGQSLIDFVVKSATVPVLETGIGNCHIYLAASAPLEMARRIVLNAKVQRPSVCNAAEKLLVHRDVVVTHLEPILADLAESGVEVRGCPRTVTFDPQLKPATDDDWGKEYLDKIIAVRVVDSTREAIDWINRYGSRHSEAIVTANYEEAHRFVQAIDAAAVYINASTRFTDGGEFGFGAEIGISTQKLHARGPVGLSELTTSKYIVSGTGQIRS</sequence>
<comment type="function">
    <text evidence="7">Catalyzes the NADPH-dependent reduction of L-glutamate 5-phosphate into L-glutamate 5-semialdehyde and phosphate. The product spontaneously undergoes cyclization to form 1-pyrroline-5-carboxylate.</text>
</comment>
<keyword evidence="10" id="KW-1185">Reference proteome</keyword>
<dbReference type="EC" id="1.2.1.41" evidence="7"/>
<dbReference type="GO" id="GO:0050661">
    <property type="term" value="F:NADP binding"/>
    <property type="evidence" value="ECO:0007669"/>
    <property type="project" value="InterPro"/>
</dbReference>
<dbReference type="PATRIC" id="fig|1183438.3.peg.2597"/>
<dbReference type="Pfam" id="PF00171">
    <property type="entry name" value="Aldedh"/>
    <property type="match status" value="2"/>
</dbReference>
<dbReference type="HAMAP" id="MF_00412">
    <property type="entry name" value="ProA"/>
    <property type="match status" value="1"/>
</dbReference>
<comment type="catalytic activity">
    <reaction evidence="6 7">
        <text>L-glutamate 5-semialdehyde + phosphate + NADP(+) = L-glutamyl 5-phosphate + NADPH + H(+)</text>
        <dbReference type="Rhea" id="RHEA:19541"/>
        <dbReference type="ChEBI" id="CHEBI:15378"/>
        <dbReference type="ChEBI" id="CHEBI:43474"/>
        <dbReference type="ChEBI" id="CHEBI:57783"/>
        <dbReference type="ChEBI" id="CHEBI:58066"/>
        <dbReference type="ChEBI" id="CHEBI:58274"/>
        <dbReference type="ChEBI" id="CHEBI:58349"/>
        <dbReference type="EC" id="1.2.1.41"/>
    </reaction>
</comment>
<protein>
    <recommendedName>
        <fullName evidence="7">Gamma-glutamyl phosphate reductase</fullName>
        <shortName evidence="7">GPR</shortName>
        <ecNumber evidence="7">1.2.1.41</ecNumber>
    </recommendedName>
    <alternativeName>
        <fullName evidence="7">Glutamate-5-semialdehyde dehydrogenase</fullName>
    </alternativeName>
    <alternativeName>
        <fullName evidence="7">Glutamyl-gamma-semialdehyde dehydrogenase</fullName>
        <shortName evidence="7">GSA dehydrogenase</shortName>
    </alternativeName>
</protein>
<evidence type="ECO:0000256" key="6">
    <source>
        <dbReference type="ARBA" id="ARBA00049024"/>
    </source>
</evidence>
<reference evidence="9 10" key="1">
    <citation type="journal article" date="2013" name="PLoS ONE">
        <title>Cultivation and Complete Genome Sequencing of Gloeobacter kilaueensis sp. nov., from a Lava Cave in Kilauea Caldera, Hawai'i.</title>
        <authorList>
            <person name="Saw J.H."/>
            <person name="Schatz M."/>
            <person name="Brown M.V."/>
            <person name="Kunkel D.D."/>
            <person name="Foster J.S."/>
            <person name="Shick H."/>
            <person name="Christensen S."/>
            <person name="Hou S."/>
            <person name="Wan X."/>
            <person name="Donachie S.P."/>
        </authorList>
    </citation>
    <scope>NUCLEOTIDE SEQUENCE [LARGE SCALE GENOMIC DNA]</scope>
    <source>
        <strain evidence="10">JS</strain>
    </source>
</reference>
<feature type="domain" description="Aldehyde dehydrogenase" evidence="8">
    <location>
        <begin position="15"/>
        <end position="283"/>
    </location>
</feature>
<evidence type="ECO:0000256" key="4">
    <source>
        <dbReference type="ARBA" id="ARBA00022857"/>
    </source>
</evidence>
<dbReference type="Proteomes" id="UP000017396">
    <property type="component" value="Chromosome"/>
</dbReference>
<dbReference type="Gene3D" id="3.40.309.10">
    <property type="entry name" value="Aldehyde Dehydrogenase, Chain A, domain 2"/>
    <property type="match status" value="1"/>
</dbReference>
<gene>
    <name evidence="7 9" type="primary">proA</name>
    <name evidence="9" type="ORF">GKIL_2639</name>
</gene>
<evidence type="ECO:0000256" key="3">
    <source>
        <dbReference type="ARBA" id="ARBA00022650"/>
    </source>
</evidence>
<proteinExistence type="inferred from homology"/>
<keyword evidence="2 7" id="KW-0028">Amino-acid biosynthesis</keyword>
<dbReference type="STRING" id="1183438.GKIL_2639"/>
<keyword evidence="7" id="KW-0963">Cytoplasm</keyword>
<keyword evidence="4 7" id="KW-0521">NADP</keyword>
<dbReference type="InterPro" id="IPR015590">
    <property type="entry name" value="Aldehyde_DH_dom"/>
</dbReference>
<dbReference type="FunFam" id="3.40.309.10:FF:000006">
    <property type="entry name" value="Gamma-glutamyl phosphate reductase"/>
    <property type="match status" value="1"/>
</dbReference>
<evidence type="ECO:0000256" key="2">
    <source>
        <dbReference type="ARBA" id="ARBA00022605"/>
    </source>
</evidence>
<dbReference type="GO" id="GO:0005737">
    <property type="term" value="C:cytoplasm"/>
    <property type="evidence" value="ECO:0007669"/>
    <property type="project" value="UniProtKB-SubCell"/>
</dbReference>
<evidence type="ECO:0000313" key="9">
    <source>
        <dbReference type="EMBL" id="AGY58885.1"/>
    </source>
</evidence>
<dbReference type="RefSeq" id="WP_023174083.1">
    <property type="nucleotide sequence ID" value="NC_022600.1"/>
</dbReference>
<comment type="similarity">
    <text evidence="7">Belongs to the gamma-glutamyl phosphate reductase family.</text>
</comment>
<dbReference type="InterPro" id="IPR016161">
    <property type="entry name" value="Ald_DH/histidinol_DH"/>
</dbReference>
<dbReference type="PANTHER" id="PTHR11063">
    <property type="entry name" value="GLUTAMATE SEMIALDEHYDE DEHYDROGENASE"/>
    <property type="match status" value="1"/>
</dbReference>
<dbReference type="GO" id="GO:0004350">
    <property type="term" value="F:glutamate-5-semialdehyde dehydrogenase activity"/>
    <property type="evidence" value="ECO:0007669"/>
    <property type="project" value="UniProtKB-UniRule"/>
</dbReference>
<dbReference type="InterPro" id="IPR020593">
    <property type="entry name" value="G-glutamylP_reductase_CS"/>
</dbReference>
<dbReference type="InterPro" id="IPR016162">
    <property type="entry name" value="Ald_DH_N"/>
</dbReference>
<dbReference type="InterPro" id="IPR000965">
    <property type="entry name" value="GPR_dom"/>
</dbReference>
<keyword evidence="3 7" id="KW-0641">Proline biosynthesis</keyword>
<accession>U5QMK8</accession>
<dbReference type="CDD" id="cd07079">
    <property type="entry name" value="ALDH_F18-19_ProA-GPR"/>
    <property type="match status" value="1"/>
</dbReference>
<dbReference type="NCBIfam" id="NF001221">
    <property type="entry name" value="PRK00197.1"/>
    <property type="match status" value="1"/>
</dbReference>
<dbReference type="OrthoDB" id="9809970at2"/>
<dbReference type="KEGG" id="glj:GKIL_2639"/>
<comment type="pathway">
    <text evidence="1 7">Amino-acid biosynthesis; L-proline biosynthesis; L-glutamate 5-semialdehyde from L-glutamate: step 2/2.</text>
</comment>
<dbReference type="NCBIfam" id="TIGR00407">
    <property type="entry name" value="proA"/>
    <property type="match status" value="1"/>
</dbReference>
<dbReference type="InterPro" id="IPR012134">
    <property type="entry name" value="Glu-5-SA_DH"/>
</dbReference>
<dbReference type="PROSITE" id="PS01223">
    <property type="entry name" value="PROA"/>
    <property type="match status" value="1"/>
</dbReference>
<feature type="domain" description="Aldehyde dehydrogenase" evidence="8">
    <location>
        <begin position="319"/>
        <end position="381"/>
    </location>
</feature>